<evidence type="ECO:0000313" key="2">
    <source>
        <dbReference type="EMBL" id="RUS93461.1"/>
    </source>
</evidence>
<reference evidence="2" key="2">
    <citation type="journal article" date="2019" name="Genome Biol. Evol.">
        <title>Day and night: Metabolic profiles and evolutionary relationships of six axenic non-marine cyanobacteria.</title>
        <authorList>
            <person name="Will S.E."/>
            <person name="Henke P."/>
            <person name="Boedeker C."/>
            <person name="Huang S."/>
            <person name="Brinkmann H."/>
            <person name="Rohde M."/>
            <person name="Jarek M."/>
            <person name="Friedl T."/>
            <person name="Seufert S."/>
            <person name="Schumacher M."/>
            <person name="Overmann J."/>
            <person name="Neumann-Schaal M."/>
            <person name="Petersen J."/>
        </authorList>
    </citation>
    <scope>NUCLEOTIDE SEQUENCE [LARGE SCALE GENOMIC DNA]</scope>
    <source>
        <strain evidence="2">PCC 7102</strain>
    </source>
</reference>
<accession>A0A433UHZ5</accession>
<dbReference type="CDD" id="cd05379">
    <property type="entry name" value="CAP_bacterial"/>
    <property type="match status" value="1"/>
</dbReference>
<comment type="caution">
    <text evidence="2">The sequence shown here is derived from an EMBL/GenBank/DDBJ whole genome shotgun (WGS) entry which is preliminary data.</text>
</comment>
<sequence length="163" mass="18423">MGCERAIEYLPPLPRVEVPLEKPQTTLSAQSANTTKIEAAIRASINQVRQKEKLQPLKNNERLAEVARKYSKQMAEKNFFSHTGVDGSTLASRVEASGIIYWLVGENLFRGTNLNEPVSIAVEGWLESPGHRANILRPPFNETGVGVWRIQNTYYITQLFLRR</sequence>
<dbReference type="PANTHER" id="PTHR31157:SF1">
    <property type="entry name" value="SCP DOMAIN-CONTAINING PROTEIN"/>
    <property type="match status" value="1"/>
</dbReference>
<dbReference type="Gene3D" id="3.40.33.10">
    <property type="entry name" value="CAP"/>
    <property type="match status" value="1"/>
</dbReference>
<feature type="domain" description="SCP" evidence="1">
    <location>
        <begin position="45"/>
        <end position="159"/>
    </location>
</feature>
<keyword evidence="3" id="KW-1185">Reference proteome</keyword>
<dbReference type="Pfam" id="PF00188">
    <property type="entry name" value="CAP"/>
    <property type="match status" value="1"/>
</dbReference>
<evidence type="ECO:0000313" key="3">
    <source>
        <dbReference type="Proteomes" id="UP000271624"/>
    </source>
</evidence>
<dbReference type="InterPro" id="IPR035940">
    <property type="entry name" value="CAP_sf"/>
</dbReference>
<dbReference type="InterPro" id="IPR014044">
    <property type="entry name" value="CAP_dom"/>
</dbReference>
<dbReference type="SUPFAM" id="SSF55797">
    <property type="entry name" value="PR-1-like"/>
    <property type="match status" value="1"/>
</dbReference>
<proteinExistence type="predicted"/>
<dbReference type="AlphaFoldDB" id="A0A433UHZ5"/>
<evidence type="ECO:0000259" key="1">
    <source>
        <dbReference type="Pfam" id="PF00188"/>
    </source>
</evidence>
<dbReference type="PANTHER" id="PTHR31157">
    <property type="entry name" value="SCP DOMAIN-CONTAINING PROTEIN"/>
    <property type="match status" value="1"/>
</dbReference>
<protein>
    <recommendedName>
        <fullName evidence="1">SCP domain-containing protein</fullName>
    </recommendedName>
</protein>
<dbReference type="Proteomes" id="UP000271624">
    <property type="component" value="Unassembled WGS sequence"/>
</dbReference>
<reference evidence="2" key="1">
    <citation type="submission" date="2018-12" db="EMBL/GenBank/DDBJ databases">
        <authorList>
            <person name="Will S."/>
            <person name="Neumann-Schaal M."/>
            <person name="Henke P."/>
        </authorList>
    </citation>
    <scope>NUCLEOTIDE SEQUENCE</scope>
    <source>
        <strain evidence="2">PCC 7102</strain>
    </source>
</reference>
<dbReference type="EMBL" id="RSCL01000058">
    <property type="protein sequence ID" value="RUS93461.1"/>
    <property type="molecule type" value="Genomic_DNA"/>
</dbReference>
<organism evidence="2 3">
    <name type="scientific">Dulcicalothrix desertica PCC 7102</name>
    <dbReference type="NCBI Taxonomy" id="232991"/>
    <lineage>
        <taxon>Bacteria</taxon>
        <taxon>Bacillati</taxon>
        <taxon>Cyanobacteriota</taxon>
        <taxon>Cyanophyceae</taxon>
        <taxon>Nostocales</taxon>
        <taxon>Calotrichaceae</taxon>
        <taxon>Dulcicalothrix</taxon>
    </lineage>
</organism>
<gene>
    <name evidence="2" type="ORF">DSM106972_096100</name>
</gene>
<name>A0A433UHZ5_9CYAN</name>